<feature type="transmembrane region" description="Helical" evidence="7">
    <location>
        <begin position="110"/>
        <end position="128"/>
    </location>
</feature>
<feature type="transmembrane region" description="Helical" evidence="7">
    <location>
        <begin position="75"/>
        <end position="98"/>
    </location>
</feature>
<dbReference type="PANTHER" id="PTHR43066">
    <property type="entry name" value="RHOMBOID-RELATED PROTEIN"/>
    <property type="match status" value="1"/>
</dbReference>
<protein>
    <submittedName>
        <fullName evidence="9">Rhomboid family intramembrane serine protease</fullName>
    </submittedName>
</protein>
<evidence type="ECO:0000256" key="5">
    <source>
        <dbReference type="ARBA" id="ARBA00022989"/>
    </source>
</evidence>
<keyword evidence="9" id="KW-0645">Protease</keyword>
<dbReference type="RefSeq" id="WP_101532973.1">
    <property type="nucleotide sequence ID" value="NZ_JBFHIU010000017.1"/>
</dbReference>
<dbReference type="EMBL" id="PKUQ01000011">
    <property type="protein sequence ID" value="PLW78065.1"/>
    <property type="molecule type" value="Genomic_DNA"/>
</dbReference>
<comment type="caution">
    <text evidence="9">The sequence shown here is derived from an EMBL/GenBank/DDBJ whole genome shotgun (WGS) entry which is preliminary data.</text>
</comment>
<feature type="transmembrane region" description="Helical" evidence="7">
    <location>
        <begin position="134"/>
        <end position="153"/>
    </location>
</feature>
<keyword evidence="9" id="KW-0378">Hydrolase</keyword>
<evidence type="ECO:0000256" key="1">
    <source>
        <dbReference type="ARBA" id="ARBA00004141"/>
    </source>
</evidence>
<dbReference type="GO" id="GO:0016020">
    <property type="term" value="C:membrane"/>
    <property type="evidence" value="ECO:0007669"/>
    <property type="project" value="UniProtKB-SubCell"/>
</dbReference>
<evidence type="ECO:0000256" key="6">
    <source>
        <dbReference type="ARBA" id="ARBA00023136"/>
    </source>
</evidence>
<evidence type="ECO:0000313" key="9">
    <source>
        <dbReference type="EMBL" id="PLW78065.1"/>
    </source>
</evidence>
<accession>A0A2N5XUE2</accession>
<evidence type="ECO:0000256" key="2">
    <source>
        <dbReference type="ARBA" id="ARBA00022475"/>
    </source>
</evidence>
<comment type="subcellular location">
    <subcellularLocation>
        <location evidence="1">Membrane</location>
        <topology evidence="1">Multi-pass membrane protein</topology>
    </subcellularLocation>
</comment>
<evidence type="ECO:0000256" key="7">
    <source>
        <dbReference type="SAM" id="Phobius"/>
    </source>
</evidence>
<reference evidence="9 10" key="1">
    <citation type="submission" date="2018-01" db="EMBL/GenBank/DDBJ databases">
        <title>The draft genome sequence of Cohaesibacter sp. H1304.</title>
        <authorList>
            <person name="Wang N.-N."/>
            <person name="Du Z.-J."/>
        </authorList>
    </citation>
    <scope>NUCLEOTIDE SEQUENCE [LARGE SCALE GENOMIC DNA]</scope>
    <source>
        <strain evidence="9 10">H1304</strain>
    </source>
</reference>
<evidence type="ECO:0000256" key="3">
    <source>
        <dbReference type="ARBA" id="ARBA00022519"/>
    </source>
</evidence>
<organism evidence="9 10">
    <name type="scientific">Cohaesibacter celericrescens</name>
    <dbReference type="NCBI Taxonomy" id="2067669"/>
    <lineage>
        <taxon>Bacteria</taxon>
        <taxon>Pseudomonadati</taxon>
        <taxon>Pseudomonadota</taxon>
        <taxon>Alphaproteobacteria</taxon>
        <taxon>Hyphomicrobiales</taxon>
        <taxon>Cohaesibacteraceae</taxon>
    </lineage>
</organism>
<dbReference type="Pfam" id="PF01694">
    <property type="entry name" value="Rhomboid"/>
    <property type="match status" value="1"/>
</dbReference>
<feature type="transmembrane region" description="Helical" evidence="7">
    <location>
        <begin position="12"/>
        <end position="33"/>
    </location>
</feature>
<keyword evidence="2" id="KW-1003">Cell membrane</keyword>
<keyword evidence="5 7" id="KW-1133">Transmembrane helix</keyword>
<gene>
    <name evidence="9" type="ORF">C0081_06335</name>
</gene>
<dbReference type="SUPFAM" id="SSF144091">
    <property type="entry name" value="Rhomboid-like"/>
    <property type="match status" value="1"/>
</dbReference>
<feature type="transmembrane region" description="Helical" evidence="7">
    <location>
        <begin position="160"/>
        <end position="186"/>
    </location>
</feature>
<keyword evidence="4 7" id="KW-0812">Transmembrane</keyword>
<proteinExistence type="predicted"/>
<dbReference type="AlphaFoldDB" id="A0A2N5XUE2"/>
<dbReference type="OrthoDB" id="9813074at2"/>
<dbReference type="Gene3D" id="1.20.1540.10">
    <property type="entry name" value="Rhomboid-like"/>
    <property type="match status" value="1"/>
</dbReference>
<feature type="domain" description="Peptidase S54 rhomboid" evidence="8">
    <location>
        <begin position="75"/>
        <end position="215"/>
    </location>
</feature>
<dbReference type="GO" id="GO:0004252">
    <property type="term" value="F:serine-type endopeptidase activity"/>
    <property type="evidence" value="ECO:0007669"/>
    <property type="project" value="InterPro"/>
</dbReference>
<evidence type="ECO:0000313" key="10">
    <source>
        <dbReference type="Proteomes" id="UP000234881"/>
    </source>
</evidence>
<dbReference type="InterPro" id="IPR035952">
    <property type="entry name" value="Rhomboid-like_sf"/>
</dbReference>
<keyword evidence="6 7" id="KW-0472">Membrane</keyword>
<feature type="transmembrane region" description="Helical" evidence="7">
    <location>
        <begin position="198"/>
        <end position="215"/>
    </location>
</feature>
<name>A0A2N5XUE2_9HYPH</name>
<dbReference type="InterPro" id="IPR022764">
    <property type="entry name" value="Peptidase_S54_rhomboid_dom"/>
</dbReference>
<dbReference type="Proteomes" id="UP000234881">
    <property type="component" value="Unassembled WGS sequence"/>
</dbReference>
<dbReference type="GO" id="GO:0006508">
    <property type="term" value="P:proteolysis"/>
    <property type="evidence" value="ECO:0007669"/>
    <property type="project" value="UniProtKB-KW"/>
</dbReference>
<evidence type="ECO:0000259" key="8">
    <source>
        <dbReference type="Pfam" id="PF01694"/>
    </source>
</evidence>
<evidence type="ECO:0000256" key="4">
    <source>
        <dbReference type="ARBA" id="ARBA00022692"/>
    </source>
</evidence>
<keyword evidence="3" id="KW-0997">Cell inner membrane</keyword>
<dbReference type="PANTHER" id="PTHR43066:SF26">
    <property type="entry name" value="RHOMBOID PROTEASE GLPG"/>
    <property type="match status" value="1"/>
</dbReference>
<keyword evidence="10" id="KW-1185">Reference proteome</keyword>
<sequence>MFIPLHDKNKLVHVRWQYVTISLIVLNVIIFLITESGAGGLVLQDYAIAFGLIPDQYSNAGAIAISDPILLTAPISYAFLHADWMHLIGNMAFLWVFGDNIEDAMGHFRYLLFYCLCAMGAALVHMLANWGSPVPLVGASGAMAGIIAAYLLLHPDVRVWVLFLGRIPLPIPAMYCLGAWILLQIFNSVTSDGDTVAWWAHVGGALTGALLIPFMKRRSVPLFQRGG</sequence>